<gene>
    <name evidence="2" type="ORF">AVENLUH13518_00323</name>
</gene>
<dbReference type="Proteomes" id="UP000075544">
    <property type="component" value="Unassembled WGS sequence"/>
</dbReference>
<dbReference type="Gene3D" id="3.40.50.300">
    <property type="entry name" value="P-loop containing nucleotide triphosphate hydrolases"/>
    <property type="match status" value="1"/>
</dbReference>
<feature type="domain" description="KAP NTPase" evidence="1">
    <location>
        <begin position="43"/>
        <end position="341"/>
    </location>
</feature>
<reference evidence="2 3" key="1">
    <citation type="journal article" date="2016" name="Sci. Rep.">
        <title>Genomic and phenotypic characterization of the species Acinetobacter venetianus.</title>
        <authorList>
            <person name="Fondi M."/>
            <person name="Maida I."/>
            <person name="Perrin E."/>
            <person name="Orlandini V."/>
            <person name="La Torre L."/>
            <person name="Bosi E."/>
            <person name="Negroni A."/>
            <person name="Zanaroli G."/>
            <person name="Fava F."/>
            <person name="Decorosi F."/>
            <person name="Giovannetti L."/>
            <person name="Viti C."/>
            <person name="Vaneechoutte M."/>
            <person name="Dijkshoorn L."/>
            <person name="Fani R."/>
        </authorList>
    </citation>
    <scope>NUCLEOTIDE SEQUENCE [LARGE SCALE GENOMIC DNA]</scope>
    <source>
        <strain evidence="2 3">LUH13518</strain>
    </source>
</reference>
<dbReference type="EMBL" id="JRHX01000022">
    <property type="protein sequence ID" value="KXZ72693.1"/>
    <property type="molecule type" value="Genomic_DNA"/>
</dbReference>
<name>A0A150HZJ2_9GAMM</name>
<dbReference type="RefSeq" id="WP_061523776.1">
    <property type="nucleotide sequence ID" value="NZ_JRHX01000022.1"/>
</dbReference>
<proteinExistence type="predicted"/>
<dbReference type="PATRIC" id="fig|52133.19.peg.346"/>
<accession>A0A150HZJ2</accession>
<sequence length="483" mass="56287">MTEFSQLNWNNTNLDNIENAWEGDLWGRKYLGERLTNYVDRLQCGAVLTLDARWGEGKTWFVKHWKKHLEHTDHNVIYLDAFANDYLDDPFLVITAEITNILSKDQNTKKNVENLIKLSASIGTTLLPSLPKVALTIGLHLIGAGFLGGLLQQGYENAKDEVESLTEEASDRIKESIQEKIVGHEAEKKTLNDFKKYLTETVSKLDQPLVFIIDELDRCRPDFAIRLIERIKHFFDTPKIVFVLVMNKTQLLQSIKTFYGYDSEIQGDYLEKFVDFTIQFPSNIADYHYENIIKEQLFRIGELTSLDEVNELYFFALALQLEKKLNARAFIRKINQFALLRTDNANKNLILLSYMMGVEPFANHQIYIEKVINKLISYLCKDKREFLNKHHLSAVHGIENISDAEWYRIILGYDYQVKVTIIDKLIQAYDQARRSNDSSSREYILRNFLKDLAIYNIDHSNRFEEDWKSYIKCISSDLIGHHS</sequence>
<dbReference type="AlphaFoldDB" id="A0A150HZJ2"/>
<evidence type="ECO:0000259" key="1">
    <source>
        <dbReference type="Pfam" id="PF07693"/>
    </source>
</evidence>
<comment type="caution">
    <text evidence="2">The sequence shown here is derived from an EMBL/GenBank/DDBJ whole genome shotgun (WGS) entry which is preliminary data.</text>
</comment>
<evidence type="ECO:0000313" key="3">
    <source>
        <dbReference type="Proteomes" id="UP000075544"/>
    </source>
</evidence>
<evidence type="ECO:0000313" key="2">
    <source>
        <dbReference type="EMBL" id="KXZ72693.1"/>
    </source>
</evidence>
<dbReference type="SUPFAM" id="SSF52540">
    <property type="entry name" value="P-loop containing nucleoside triphosphate hydrolases"/>
    <property type="match status" value="1"/>
</dbReference>
<organism evidence="2 3">
    <name type="scientific">Acinetobacter venetianus</name>
    <dbReference type="NCBI Taxonomy" id="52133"/>
    <lineage>
        <taxon>Bacteria</taxon>
        <taxon>Pseudomonadati</taxon>
        <taxon>Pseudomonadota</taxon>
        <taxon>Gammaproteobacteria</taxon>
        <taxon>Moraxellales</taxon>
        <taxon>Moraxellaceae</taxon>
        <taxon>Acinetobacter</taxon>
    </lineage>
</organism>
<dbReference type="InterPro" id="IPR011646">
    <property type="entry name" value="KAP_P-loop"/>
</dbReference>
<dbReference type="Pfam" id="PF07693">
    <property type="entry name" value="KAP_NTPase"/>
    <property type="match status" value="1"/>
</dbReference>
<dbReference type="InterPro" id="IPR027417">
    <property type="entry name" value="P-loop_NTPase"/>
</dbReference>
<protein>
    <submittedName>
        <fullName evidence="2">KAP family P-loop domain protein</fullName>
    </submittedName>
</protein>